<gene>
    <name evidence="1" type="ORF">PEVE_00002159</name>
</gene>
<evidence type="ECO:0000313" key="1">
    <source>
        <dbReference type="EMBL" id="CAH3019308.1"/>
    </source>
</evidence>
<proteinExistence type="predicted"/>
<comment type="caution">
    <text evidence="1">The sequence shown here is derived from an EMBL/GenBank/DDBJ whole genome shotgun (WGS) entry which is preliminary data.</text>
</comment>
<keyword evidence="2" id="KW-1185">Reference proteome</keyword>
<dbReference type="EMBL" id="CALNXI010000112">
    <property type="protein sequence ID" value="CAH3019308.1"/>
    <property type="molecule type" value="Genomic_DNA"/>
</dbReference>
<protein>
    <submittedName>
        <fullName evidence="1">Uncharacterized protein</fullName>
    </submittedName>
</protein>
<evidence type="ECO:0000313" key="2">
    <source>
        <dbReference type="Proteomes" id="UP001159427"/>
    </source>
</evidence>
<organism evidence="1 2">
    <name type="scientific">Porites evermanni</name>
    <dbReference type="NCBI Taxonomy" id="104178"/>
    <lineage>
        <taxon>Eukaryota</taxon>
        <taxon>Metazoa</taxon>
        <taxon>Cnidaria</taxon>
        <taxon>Anthozoa</taxon>
        <taxon>Hexacorallia</taxon>
        <taxon>Scleractinia</taxon>
        <taxon>Fungiina</taxon>
        <taxon>Poritidae</taxon>
        <taxon>Porites</taxon>
    </lineage>
</organism>
<name>A0ABN8LUT4_9CNID</name>
<sequence>MHILIHHIPRMLRRYGSLKMFSGQGVEKKNDDFRRYFHTKITRWDAAKDLLLVDKRQEALQDYERVKRGYVKRKESFG</sequence>
<dbReference type="Proteomes" id="UP001159427">
    <property type="component" value="Unassembled WGS sequence"/>
</dbReference>
<accession>A0ABN8LUT4</accession>
<reference evidence="1 2" key="1">
    <citation type="submission" date="2022-05" db="EMBL/GenBank/DDBJ databases">
        <authorList>
            <consortium name="Genoscope - CEA"/>
            <person name="William W."/>
        </authorList>
    </citation>
    <scope>NUCLEOTIDE SEQUENCE [LARGE SCALE GENOMIC DNA]</scope>
</reference>